<dbReference type="FunFam" id="3.30.70.270:FF:000026">
    <property type="entry name" value="Transposon Ty3-G Gag-Pol polyprotein"/>
    <property type="match status" value="1"/>
</dbReference>
<dbReference type="FunFam" id="3.10.10.10:FF:000007">
    <property type="entry name" value="Retrovirus-related Pol polyprotein from transposon 17.6-like Protein"/>
    <property type="match status" value="1"/>
</dbReference>
<dbReference type="PROSITE" id="PS50158">
    <property type="entry name" value="ZF_CCHC"/>
    <property type="match status" value="1"/>
</dbReference>
<dbReference type="InterPro" id="IPR001878">
    <property type="entry name" value="Znf_CCHC"/>
</dbReference>
<sequence length="1583" mass="181145">MMESNDVGRSSETPRCSRSRSRRSLTRGRDRDSSRRSRSYCRRLQDREEALKQEQRRVRQLERELQRERDTEQRRQRSVCRGSPQRATRDSRNRSRSRSCSSRRGPSRGHKRVRHRSNSRVRDGDYRGDSERSCSPSFSSKEVTQIIKSIKDILPSQPSHSTQISNRDSKNIIPEFNPSEKNQRMDIWLKKVNECAMVYGWDERSTVHFAMQKLSGLAKIWYESQSSILYSWPEWQAKLLNAFPCEQNYGQLLEDMLKRKSRINEPIQNYFYEKLSLLNQCDISGKRAVDCIIHGISDRTTRSSALALRCDEPDDLLKFLISNNRDPYTPQQIFLKDRNLNTNDDKVNHRSNMKTNPGLFCYNCKEKGHPFSRCPKPLVKCSSCDKVGHKAELCRSKQETASRRADGVPKTMRISSSKPNNKFTKEVIVEDMPYQAYIDLGSEVTLIAQSCLAKLGLSHDQISSTMIGFGNNLVSSLGSVKLNISIDGVEATVCCRVVEDQFLEKDLIIGQTFTEQPYVVVYKDVNRLQFIRVDSDLPNFIQNDDDERLHNVSIVARCELQGTASVKVKTGTLFTGSIIVDTKIVGKLGKQYIIYGGVYEVKDGSFYVIIRPCAVPCQLQKNSVVARAERVDSVYRLVSGKISTAKGTHTESTSVKKFNEGLIQIGETTPKEAKTKLIEVLRRHEHCFAHSLTDLGCTNATEMNIELSSQRPVVYRPYRLSYHEREKVREMIDEMLKAGIIRESTSNYASPIILVRKKDGGIRLCVDYRLLNSLTLKERYPIPIIEDEVARLSGQAWFITLDLMSGYYQVPIAEESKHLTAFVTPDGHYEYNRMPFGLANAPAVFQRMMNHVLGQVRFNKATVYLDDLLIFGKTPFECISRLEEVLKLLENAQLKLNLSKCSFLQTKIDYLGYEISAAGMRPGSAKIQSVVDFPLPQNVHNVRQFLGLVSYFRKFIQSFAQIAYPLTKLLKKNATWEWTTEQEDSFDVLKSKLIERPVLALYDPTAETELHTDASKVGIGGILLQRPTGSQDSFHSVAYYSRQTTPEERNFHSYELETLAVICALKKFRVYLLGKPFKVVTDCSALRSTFEKRDLIPRIARWWIALQEFDCHIEYRPGTRMGHVDALSRNPTYHTDTTDHVRYPPVLVISDEDWLLTLQLGDPDLCRIRDIVSSKLDSKGLAYIRDNYVLKNNKLFRCLGGDKENVRWVVPKGARWQLCKMNHDDIGHVGYEKTLERMKKSYWFAKMKRFTKKYVSACIDCAYAKKAANGREGLLHPIEKVAIPFHTLHVDHLGPFVKSKRGFTHTLNVVDSFTKFLFIKPVRSTSTQNVIKALQEIFDIFRAPDRLVSDRGSCFTSHAFRRFCLERGIKHVLNAVASPRANGQVERYNRTILDCLTAQNLRDNEKEWDNKIGKIQWGLNNTIQKTTGKTPAEIMFGTSMNSEVKPALNAVIKDTPEVTDLSDLRTEVKERIDEAQAVQKKQYDRNRHTARTYIKGDLVKITKVAFQGKGQSTKEMPSYEGPFKVIKVIGNDRYRVAPIAGFEGMKGKRKTTVAADRMKPWIHVDSLGLNETDNEQSDTESIE</sequence>
<dbReference type="Pfam" id="PF00665">
    <property type="entry name" value="rve"/>
    <property type="match status" value="1"/>
</dbReference>
<evidence type="ECO:0000256" key="3">
    <source>
        <dbReference type="ARBA" id="ARBA00022679"/>
    </source>
</evidence>
<dbReference type="Proteomes" id="UP001153954">
    <property type="component" value="Unassembled WGS sequence"/>
</dbReference>
<dbReference type="SUPFAM" id="SSF50630">
    <property type="entry name" value="Acid proteases"/>
    <property type="match status" value="1"/>
</dbReference>
<dbReference type="PROSITE" id="PS50994">
    <property type="entry name" value="INTEGRASE"/>
    <property type="match status" value="1"/>
</dbReference>
<dbReference type="SUPFAM" id="SSF56672">
    <property type="entry name" value="DNA/RNA polymerases"/>
    <property type="match status" value="1"/>
</dbReference>
<evidence type="ECO:0000256" key="1">
    <source>
        <dbReference type="ARBA" id="ARBA00012493"/>
    </source>
</evidence>
<reference evidence="17" key="1">
    <citation type="submission" date="2022-03" db="EMBL/GenBank/DDBJ databases">
        <authorList>
            <person name="Tunstrom K."/>
        </authorList>
    </citation>
    <scope>NUCLEOTIDE SEQUENCE</scope>
</reference>
<dbReference type="CDD" id="cd01647">
    <property type="entry name" value="RT_LTR"/>
    <property type="match status" value="1"/>
</dbReference>
<evidence type="ECO:0000256" key="4">
    <source>
        <dbReference type="ARBA" id="ARBA00022695"/>
    </source>
</evidence>
<dbReference type="InterPro" id="IPR021109">
    <property type="entry name" value="Peptidase_aspartic_dom_sf"/>
</dbReference>
<keyword evidence="4" id="KW-0548">Nucleotidyltransferase</keyword>
<name>A0AAU9UH18_EUPED</name>
<feature type="compositionally biased region" description="Basic and acidic residues" evidence="13">
    <location>
        <begin position="43"/>
        <end position="75"/>
    </location>
</feature>
<dbReference type="PROSITE" id="PS50878">
    <property type="entry name" value="RT_POL"/>
    <property type="match status" value="1"/>
</dbReference>
<dbReference type="InterPro" id="IPR050951">
    <property type="entry name" value="Retrovirus_Pol_polyprotein"/>
</dbReference>
<dbReference type="InterPro" id="IPR043502">
    <property type="entry name" value="DNA/RNA_pol_sf"/>
</dbReference>
<dbReference type="InterPro" id="IPR036397">
    <property type="entry name" value="RNaseH_sf"/>
</dbReference>
<keyword evidence="5" id="KW-0540">Nuclease</keyword>
<evidence type="ECO:0000256" key="10">
    <source>
        <dbReference type="ARBA" id="ARBA00023125"/>
    </source>
</evidence>
<keyword evidence="12" id="KW-0479">Metal-binding</keyword>
<evidence type="ECO:0000256" key="6">
    <source>
        <dbReference type="ARBA" id="ARBA00022750"/>
    </source>
</evidence>
<keyword evidence="12" id="KW-0863">Zinc-finger</keyword>
<evidence type="ECO:0000313" key="17">
    <source>
        <dbReference type="EMBL" id="CAH2098306.1"/>
    </source>
</evidence>
<dbReference type="EC" id="2.7.7.49" evidence="1"/>
<evidence type="ECO:0000313" key="18">
    <source>
        <dbReference type="Proteomes" id="UP001153954"/>
    </source>
</evidence>
<keyword evidence="8" id="KW-0378">Hydrolase</keyword>
<dbReference type="InterPro" id="IPR036875">
    <property type="entry name" value="Znf_CCHC_sf"/>
</dbReference>
<organism evidence="17 18">
    <name type="scientific">Euphydryas editha</name>
    <name type="common">Edith's checkerspot</name>
    <dbReference type="NCBI Taxonomy" id="104508"/>
    <lineage>
        <taxon>Eukaryota</taxon>
        <taxon>Metazoa</taxon>
        <taxon>Ecdysozoa</taxon>
        <taxon>Arthropoda</taxon>
        <taxon>Hexapoda</taxon>
        <taxon>Insecta</taxon>
        <taxon>Pterygota</taxon>
        <taxon>Neoptera</taxon>
        <taxon>Endopterygota</taxon>
        <taxon>Lepidoptera</taxon>
        <taxon>Glossata</taxon>
        <taxon>Ditrysia</taxon>
        <taxon>Papilionoidea</taxon>
        <taxon>Nymphalidae</taxon>
        <taxon>Nymphalinae</taxon>
        <taxon>Euphydryas</taxon>
    </lineage>
</organism>
<evidence type="ECO:0000256" key="8">
    <source>
        <dbReference type="ARBA" id="ARBA00022801"/>
    </source>
</evidence>
<proteinExistence type="predicted"/>
<keyword evidence="11" id="KW-0511">Multifunctional enzyme</keyword>
<dbReference type="InterPro" id="IPR043128">
    <property type="entry name" value="Rev_trsase/Diguanyl_cyclase"/>
</dbReference>
<keyword evidence="10" id="KW-0238">DNA-binding</keyword>
<dbReference type="InterPro" id="IPR001584">
    <property type="entry name" value="Integrase_cat-core"/>
</dbReference>
<dbReference type="PANTHER" id="PTHR37984:SF5">
    <property type="entry name" value="PROTEIN NYNRIN-LIKE"/>
    <property type="match status" value="1"/>
</dbReference>
<dbReference type="GO" id="GO:0008270">
    <property type="term" value="F:zinc ion binding"/>
    <property type="evidence" value="ECO:0007669"/>
    <property type="project" value="UniProtKB-KW"/>
</dbReference>
<feature type="domain" description="CCHC-type" evidence="14">
    <location>
        <begin position="361"/>
        <end position="376"/>
    </location>
</feature>
<dbReference type="CDD" id="cd09274">
    <property type="entry name" value="RNase_HI_RT_Ty3"/>
    <property type="match status" value="1"/>
</dbReference>
<evidence type="ECO:0000259" key="15">
    <source>
        <dbReference type="PROSITE" id="PS50878"/>
    </source>
</evidence>
<dbReference type="Pfam" id="PF17919">
    <property type="entry name" value="RT_RNaseH_2"/>
    <property type="match status" value="1"/>
</dbReference>
<feature type="region of interest" description="Disordered" evidence="13">
    <location>
        <begin position="1"/>
        <end position="140"/>
    </location>
</feature>
<dbReference type="GO" id="GO:0006508">
    <property type="term" value="P:proteolysis"/>
    <property type="evidence" value="ECO:0007669"/>
    <property type="project" value="UniProtKB-KW"/>
</dbReference>
<dbReference type="SUPFAM" id="SSF53098">
    <property type="entry name" value="Ribonuclease H-like"/>
    <property type="match status" value="1"/>
</dbReference>
<dbReference type="GO" id="GO:0004190">
    <property type="term" value="F:aspartic-type endopeptidase activity"/>
    <property type="evidence" value="ECO:0007669"/>
    <property type="project" value="UniProtKB-KW"/>
</dbReference>
<evidence type="ECO:0000256" key="13">
    <source>
        <dbReference type="SAM" id="MobiDB-lite"/>
    </source>
</evidence>
<evidence type="ECO:0000259" key="16">
    <source>
        <dbReference type="PROSITE" id="PS50994"/>
    </source>
</evidence>
<comment type="caution">
    <text evidence="17">The sequence shown here is derived from an EMBL/GenBank/DDBJ whole genome shotgun (WGS) entry which is preliminary data.</text>
</comment>
<evidence type="ECO:0000259" key="14">
    <source>
        <dbReference type="PROSITE" id="PS50158"/>
    </source>
</evidence>
<protein>
    <recommendedName>
        <fullName evidence="1">RNA-directed DNA polymerase</fullName>
        <ecNumber evidence="1">2.7.7.49</ecNumber>
    </recommendedName>
</protein>
<feature type="compositionally biased region" description="Basic residues" evidence="13">
    <location>
        <begin position="17"/>
        <end position="26"/>
    </location>
</feature>
<dbReference type="EMBL" id="CAKOGL010000019">
    <property type="protein sequence ID" value="CAH2098306.1"/>
    <property type="molecule type" value="Genomic_DNA"/>
</dbReference>
<dbReference type="GO" id="GO:0004519">
    <property type="term" value="F:endonuclease activity"/>
    <property type="evidence" value="ECO:0007669"/>
    <property type="project" value="UniProtKB-KW"/>
</dbReference>
<dbReference type="InterPro" id="IPR041588">
    <property type="entry name" value="Integrase_H2C2"/>
</dbReference>
<evidence type="ECO:0000256" key="12">
    <source>
        <dbReference type="PROSITE-ProRule" id="PRU00047"/>
    </source>
</evidence>
<keyword evidence="12" id="KW-0862">Zinc</keyword>
<dbReference type="InterPro" id="IPR012337">
    <property type="entry name" value="RNaseH-like_sf"/>
</dbReference>
<dbReference type="Gene3D" id="3.30.420.10">
    <property type="entry name" value="Ribonuclease H-like superfamily/Ribonuclease H"/>
    <property type="match status" value="1"/>
</dbReference>
<keyword evidence="6" id="KW-0064">Aspartyl protease</keyword>
<accession>A0AAU9UH18</accession>
<dbReference type="Gene3D" id="4.10.60.10">
    <property type="entry name" value="Zinc finger, CCHC-type"/>
    <property type="match status" value="1"/>
</dbReference>
<dbReference type="GO" id="GO:0015074">
    <property type="term" value="P:DNA integration"/>
    <property type="evidence" value="ECO:0007669"/>
    <property type="project" value="InterPro"/>
</dbReference>
<dbReference type="Pfam" id="PF17921">
    <property type="entry name" value="Integrase_H2C2"/>
    <property type="match status" value="1"/>
</dbReference>
<keyword evidence="9" id="KW-0695">RNA-directed DNA polymerase</keyword>
<feature type="domain" description="Reverse transcriptase" evidence="15">
    <location>
        <begin position="736"/>
        <end position="915"/>
    </location>
</feature>
<dbReference type="SUPFAM" id="SSF57756">
    <property type="entry name" value="Retrovirus zinc finger-like domains"/>
    <property type="match status" value="1"/>
</dbReference>
<dbReference type="Pfam" id="PF00078">
    <property type="entry name" value="RVT_1"/>
    <property type="match status" value="1"/>
</dbReference>
<feature type="compositionally biased region" description="Basic and acidic residues" evidence="13">
    <location>
        <begin position="120"/>
        <end position="132"/>
    </location>
</feature>
<dbReference type="FunFam" id="3.10.20.370:FF:000001">
    <property type="entry name" value="Retrovirus-related Pol polyprotein from transposon 17.6-like protein"/>
    <property type="match status" value="1"/>
</dbReference>
<evidence type="ECO:0000256" key="9">
    <source>
        <dbReference type="ARBA" id="ARBA00022918"/>
    </source>
</evidence>
<dbReference type="InterPro" id="IPR000477">
    <property type="entry name" value="RT_dom"/>
</dbReference>
<evidence type="ECO:0000256" key="5">
    <source>
        <dbReference type="ARBA" id="ARBA00022722"/>
    </source>
</evidence>
<dbReference type="Gene3D" id="1.10.340.70">
    <property type="match status" value="1"/>
</dbReference>
<keyword evidence="2" id="KW-0645">Protease</keyword>
<feature type="compositionally biased region" description="Basic residues" evidence="13">
    <location>
        <begin position="105"/>
        <end position="119"/>
    </location>
</feature>
<evidence type="ECO:0000256" key="2">
    <source>
        <dbReference type="ARBA" id="ARBA00022670"/>
    </source>
</evidence>
<dbReference type="GO" id="GO:0003677">
    <property type="term" value="F:DNA binding"/>
    <property type="evidence" value="ECO:0007669"/>
    <property type="project" value="UniProtKB-KW"/>
</dbReference>
<dbReference type="Gene3D" id="3.10.10.10">
    <property type="entry name" value="HIV Type 1 Reverse Transcriptase, subunit A, domain 1"/>
    <property type="match status" value="1"/>
</dbReference>
<dbReference type="Gene3D" id="2.40.70.10">
    <property type="entry name" value="Acid Proteases"/>
    <property type="match status" value="1"/>
</dbReference>
<gene>
    <name evidence="17" type="ORF">EEDITHA_LOCUS13432</name>
</gene>
<evidence type="ECO:0000256" key="11">
    <source>
        <dbReference type="ARBA" id="ARBA00023268"/>
    </source>
</evidence>
<dbReference type="PANTHER" id="PTHR37984">
    <property type="entry name" value="PROTEIN CBG26694"/>
    <property type="match status" value="1"/>
</dbReference>
<dbReference type="InterPro" id="IPR041577">
    <property type="entry name" value="RT_RNaseH_2"/>
</dbReference>
<evidence type="ECO:0000256" key="7">
    <source>
        <dbReference type="ARBA" id="ARBA00022759"/>
    </source>
</evidence>
<dbReference type="GO" id="GO:0042575">
    <property type="term" value="C:DNA polymerase complex"/>
    <property type="evidence" value="ECO:0007669"/>
    <property type="project" value="UniProtKB-ARBA"/>
</dbReference>
<keyword evidence="7" id="KW-0255">Endonuclease</keyword>
<dbReference type="SMART" id="SM00343">
    <property type="entry name" value="ZnF_C2HC"/>
    <property type="match status" value="2"/>
</dbReference>
<keyword evidence="18" id="KW-1185">Reference proteome</keyword>
<dbReference type="CDD" id="cd00303">
    <property type="entry name" value="retropepsin_like"/>
    <property type="match status" value="1"/>
</dbReference>
<feature type="domain" description="Integrase catalytic" evidence="16">
    <location>
        <begin position="1280"/>
        <end position="1439"/>
    </location>
</feature>
<dbReference type="Gene3D" id="3.30.70.270">
    <property type="match status" value="2"/>
</dbReference>
<dbReference type="GO" id="GO:0003964">
    <property type="term" value="F:RNA-directed DNA polymerase activity"/>
    <property type="evidence" value="ECO:0007669"/>
    <property type="project" value="UniProtKB-KW"/>
</dbReference>
<keyword evidence="3" id="KW-0808">Transferase</keyword>